<protein>
    <submittedName>
        <fullName evidence="4">2,3-dihydroxy-2,3-dihydrophenylpropionate dehydrogenase</fullName>
    </submittedName>
</protein>
<organism evidence="4 5">
    <name type="scientific">Cycloclasticus pugetii</name>
    <dbReference type="NCBI Taxonomy" id="34068"/>
    <lineage>
        <taxon>Bacteria</taxon>
        <taxon>Pseudomonadati</taxon>
        <taxon>Pseudomonadota</taxon>
        <taxon>Gammaproteobacteria</taxon>
        <taxon>Thiotrichales</taxon>
        <taxon>Piscirickettsiaceae</taxon>
        <taxon>Cycloclasticus</taxon>
    </lineage>
</organism>
<evidence type="ECO:0000256" key="3">
    <source>
        <dbReference type="RuleBase" id="RU000363"/>
    </source>
</evidence>
<dbReference type="AlphaFoldDB" id="A0AB33Z1S7"/>
<dbReference type="PRINTS" id="PR00080">
    <property type="entry name" value="SDRFAMILY"/>
</dbReference>
<comment type="similarity">
    <text evidence="1 3">Belongs to the short-chain dehydrogenases/reductases (SDR) family.</text>
</comment>
<reference evidence="4 5" key="1">
    <citation type="journal article" date="2013" name="Genome Announc.">
        <title>Genome Sequence of the Pyrene- and Fluoranthene-Degrading Bacterium Cycloclasticus sp. Strain PY97M.</title>
        <authorList>
            <person name="Cui Z."/>
            <person name="Xu G."/>
            <person name="Li Q."/>
            <person name="Gao W."/>
            <person name="Zheng L."/>
        </authorList>
    </citation>
    <scope>NUCLEOTIDE SEQUENCE [LARGE SCALE GENOMIC DNA]</scope>
    <source>
        <strain evidence="4 5">PY97M</strain>
    </source>
</reference>
<dbReference type="Gene3D" id="3.40.50.720">
    <property type="entry name" value="NAD(P)-binding Rossmann-like Domain"/>
    <property type="match status" value="1"/>
</dbReference>
<dbReference type="RefSeq" id="WP_016390225.1">
    <property type="nucleotide sequence ID" value="NZ_KE646807.1"/>
</dbReference>
<evidence type="ECO:0000256" key="1">
    <source>
        <dbReference type="ARBA" id="ARBA00006484"/>
    </source>
</evidence>
<dbReference type="Pfam" id="PF00106">
    <property type="entry name" value="adh_short"/>
    <property type="match status" value="1"/>
</dbReference>
<accession>A0AB33Z1S7</accession>
<keyword evidence="2" id="KW-0560">Oxidoreductase</keyword>
<dbReference type="FunFam" id="3.40.50.720:FF:000084">
    <property type="entry name" value="Short-chain dehydrogenase reductase"/>
    <property type="match status" value="1"/>
</dbReference>
<dbReference type="GO" id="GO:0050664">
    <property type="term" value="F:oxidoreductase activity, acting on NAD(P)H, oxygen as acceptor"/>
    <property type="evidence" value="ECO:0007669"/>
    <property type="project" value="TreeGrafter"/>
</dbReference>
<dbReference type="PRINTS" id="PR00081">
    <property type="entry name" value="GDHRDH"/>
</dbReference>
<dbReference type="SUPFAM" id="SSF51735">
    <property type="entry name" value="NAD(P)-binding Rossmann-fold domains"/>
    <property type="match status" value="1"/>
</dbReference>
<gene>
    <name evidence="4" type="ORF">L196_05365</name>
</gene>
<dbReference type="PANTHER" id="PTHR43008">
    <property type="entry name" value="BENZIL REDUCTASE"/>
    <property type="match status" value="1"/>
</dbReference>
<evidence type="ECO:0000313" key="4">
    <source>
        <dbReference type="EMBL" id="EPD13044.1"/>
    </source>
</evidence>
<proteinExistence type="inferred from homology"/>
<dbReference type="InterPro" id="IPR020904">
    <property type="entry name" value="Sc_DH/Rdtase_CS"/>
</dbReference>
<evidence type="ECO:0000256" key="2">
    <source>
        <dbReference type="ARBA" id="ARBA00023002"/>
    </source>
</evidence>
<dbReference type="InterPro" id="IPR036291">
    <property type="entry name" value="NAD(P)-bd_dom_sf"/>
</dbReference>
<dbReference type="NCBIfam" id="NF004849">
    <property type="entry name" value="PRK06200.1"/>
    <property type="match status" value="1"/>
</dbReference>
<name>A0AB33Z1S7_9GAMM</name>
<keyword evidence="5" id="KW-1185">Reference proteome</keyword>
<dbReference type="PANTHER" id="PTHR43008:SF4">
    <property type="entry name" value="CHAIN DEHYDROGENASE, PUTATIVE (AFU_ORTHOLOGUE AFUA_4G08710)-RELATED"/>
    <property type="match status" value="1"/>
</dbReference>
<comment type="caution">
    <text evidence="4">The sequence shown here is derived from an EMBL/GenBank/DDBJ whole genome shotgun (WGS) entry which is preliminary data.</text>
</comment>
<dbReference type="PROSITE" id="PS00061">
    <property type="entry name" value="ADH_SHORT"/>
    <property type="match status" value="1"/>
</dbReference>
<sequence>MGWLDNKVVLITGGASGIGLAIVERFVEEGAKLCVMDRSQEGIDALEKTHAGSVVGIVGDVRSLASNKVAVEKAVSTFGKLDVFVGNAGIWDYMVPLEAQPEDKVEEIADEIFSVNVKGYLLGAKAALPELRKTKGNMIFTASTSSYYTGGGGPIYVASKHAVIGLIKQLAYEVAPDIRVNGVAPGGTVTNLGGSNAAGQAENKLNEVPGIDKIIADMTPMGFIAEPEDHVGAYLLLASEQSKYITATVINSDGGVGVGKRPE</sequence>
<dbReference type="Proteomes" id="UP000015462">
    <property type="component" value="Unassembled WGS sequence"/>
</dbReference>
<evidence type="ECO:0000313" key="5">
    <source>
        <dbReference type="Proteomes" id="UP000015462"/>
    </source>
</evidence>
<dbReference type="InterPro" id="IPR002347">
    <property type="entry name" value="SDR_fam"/>
</dbReference>
<dbReference type="EMBL" id="ASHL01000004">
    <property type="protein sequence ID" value="EPD13044.1"/>
    <property type="molecule type" value="Genomic_DNA"/>
</dbReference>